<dbReference type="Gene3D" id="1.10.510.10">
    <property type="entry name" value="Transferase(Phosphotransferase) domain 1"/>
    <property type="match status" value="1"/>
</dbReference>
<dbReference type="SUPFAM" id="SSF56112">
    <property type="entry name" value="Protein kinase-like (PK-like)"/>
    <property type="match status" value="1"/>
</dbReference>
<organism evidence="2 3">
    <name type="scientific">Lipomyces tetrasporus</name>
    <dbReference type="NCBI Taxonomy" id="54092"/>
    <lineage>
        <taxon>Eukaryota</taxon>
        <taxon>Fungi</taxon>
        <taxon>Dikarya</taxon>
        <taxon>Ascomycota</taxon>
        <taxon>Saccharomycotina</taxon>
        <taxon>Lipomycetes</taxon>
        <taxon>Lipomycetales</taxon>
        <taxon>Lipomycetaceae</taxon>
        <taxon>Lipomyces</taxon>
    </lineage>
</organism>
<dbReference type="PROSITE" id="PS50011">
    <property type="entry name" value="PROTEIN_KINASE_DOM"/>
    <property type="match status" value="1"/>
</dbReference>
<dbReference type="RefSeq" id="XP_056041924.1">
    <property type="nucleotide sequence ID" value="XM_056184686.1"/>
</dbReference>
<sequence>MTELDNVKPTEIVFWKKLFASSFSVVFLVNVRNQTCIMKVHHGRGPRRYYEPENRELDIHVLESTAYIRLKDRGLCDRGIVPNFLGSMRKFDASLCQPHLKMFLYDEYPPSAIFLEYIVGLEMISLHNYTTQRMDNIVEGIRQIHKVLVRHRDPKPRNMMVVTDTPERVVWIDFDRAETYDEDRITSEQEELLEEEEEIVVGFKKCLVSSPAAKDIYSCHVFSF</sequence>
<dbReference type="GO" id="GO:0005524">
    <property type="term" value="F:ATP binding"/>
    <property type="evidence" value="ECO:0007669"/>
    <property type="project" value="InterPro"/>
</dbReference>
<evidence type="ECO:0000313" key="2">
    <source>
        <dbReference type="EMBL" id="KAJ8098474.1"/>
    </source>
</evidence>
<keyword evidence="3" id="KW-1185">Reference proteome</keyword>
<name>A0AAD7QNK0_9ASCO</name>
<dbReference type="GeneID" id="80879852"/>
<reference evidence="2" key="1">
    <citation type="submission" date="2023-03" db="EMBL/GenBank/DDBJ databases">
        <title>Near-Complete genome sequence of Lipomyces tetrasporous NRRL Y-64009, an oleaginous yeast capable of growing on lignocellulosic hydrolysates.</title>
        <authorList>
            <consortium name="Lawrence Berkeley National Laboratory"/>
            <person name="Jagtap S.S."/>
            <person name="Liu J.-J."/>
            <person name="Walukiewicz H.E."/>
            <person name="Pangilinan J."/>
            <person name="Lipzen A."/>
            <person name="Ahrendt S."/>
            <person name="Koriabine M."/>
            <person name="Cobaugh K."/>
            <person name="Salamov A."/>
            <person name="Yoshinaga Y."/>
            <person name="Ng V."/>
            <person name="Daum C."/>
            <person name="Grigoriev I.V."/>
            <person name="Slininger P.J."/>
            <person name="Dien B.S."/>
            <person name="Jin Y.-S."/>
            <person name="Rao C.V."/>
        </authorList>
    </citation>
    <scope>NUCLEOTIDE SEQUENCE</scope>
    <source>
        <strain evidence="2">NRRL Y-64009</strain>
    </source>
</reference>
<protein>
    <recommendedName>
        <fullName evidence="1">Protein kinase domain-containing protein</fullName>
    </recommendedName>
</protein>
<accession>A0AAD7QNK0</accession>
<comment type="caution">
    <text evidence="2">The sequence shown here is derived from an EMBL/GenBank/DDBJ whole genome shotgun (WGS) entry which is preliminary data.</text>
</comment>
<evidence type="ECO:0000313" key="3">
    <source>
        <dbReference type="Proteomes" id="UP001217417"/>
    </source>
</evidence>
<feature type="domain" description="Protein kinase" evidence="1">
    <location>
        <begin position="12"/>
        <end position="224"/>
    </location>
</feature>
<dbReference type="GO" id="GO:0004672">
    <property type="term" value="F:protein kinase activity"/>
    <property type="evidence" value="ECO:0007669"/>
    <property type="project" value="InterPro"/>
</dbReference>
<dbReference type="InterPro" id="IPR011009">
    <property type="entry name" value="Kinase-like_dom_sf"/>
</dbReference>
<dbReference type="EMBL" id="JARPMG010000009">
    <property type="protein sequence ID" value="KAJ8098474.1"/>
    <property type="molecule type" value="Genomic_DNA"/>
</dbReference>
<dbReference type="InterPro" id="IPR000719">
    <property type="entry name" value="Prot_kinase_dom"/>
</dbReference>
<gene>
    <name evidence="2" type="ORF">POJ06DRAFT_152099</name>
</gene>
<proteinExistence type="predicted"/>
<dbReference type="AlphaFoldDB" id="A0AAD7QNK0"/>
<dbReference type="Proteomes" id="UP001217417">
    <property type="component" value="Unassembled WGS sequence"/>
</dbReference>
<evidence type="ECO:0000259" key="1">
    <source>
        <dbReference type="PROSITE" id="PS50011"/>
    </source>
</evidence>